<sequence length="218" mass="23880">MSCNGCRTLRKGCSDNCVIRPCLEWISSPESQANATMFLAKFYGRTALFNLISASPLPLRPAVFKSLLHEACGRIVNPTYGSVGLFWTGEWARCEAAVEAVLNGTRINDVAPFDWYTTGAHVGVGQNVLPARDLRHVARVRDPVGVERENRHRNKRPRRVGPAVEEPAVWKPNGNGDTESTETVEQPMPPRNAAASAAAETEINLELTLRFPSHSTSG</sequence>
<proteinExistence type="inferred from homology"/>
<evidence type="ECO:0000256" key="2">
    <source>
        <dbReference type="SAM" id="MobiDB-lite"/>
    </source>
</evidence>
<dbReference type="Proteomes" id="UP001372338">
    <property type="component" value="Unassembled WGS sequence"/>
</dbReference>
<dbReference type="PANTHER" id="PTHR31304">
    <property type="entry name" value="LOB DOMAIN-CONTAINING PROTEIN 38"/>
    <property type="match status" value="1"/>
</dbReference>
<comment type="caution">
    <text evidence="4">The sequence shown here is derived from an EMBL/GenBank/DDBJ whole genome shotgun (WGS) entry which is preliminary data.</text>
</comment>
<dbReference type="PANTHER" id="PTHR31304:SF64">
    <property type="entry name" value="LOB DOMAIN-CONTAINING PROTEIN 42"/>
    <property type="match status" value="1"/>
</dbReference>
<gene>
    <name evidence="4" type="ORF">RIF29_22497</name>
</gene>
<feature type="domain" description="LOB" evidence="3">
    <location>
        <begin position="1"/>
        <end position="107"/>
    </location>
</feature>
<feature type="region of interest" description="Disordered" evidence="2">
    <location>
        <begin position="147"/>
        <end position="193"/>
    </location>
</feature>
<evidence type="ECO:0000313" key="4">
    <source>
        <dbReference type="EMBL" id="KAK7269762.1"/>
    </source>
</evidence>
<dbReference type="InterPro" id="IPR004883">
    <property type="entry name" value="LOB"/>
</dbReference>
<accession>A0AAN9F4G0</accession>
<keyword evidence="5" id="KW-1185">Reference proteome</keyword>
<dbReference type="EMBL" id="JAYWIO010000004">
    <property type="protein sequence ID" value="KAK7269762.1"/>
    <property type="molecule type" value="Genomic_DNA"/>
</dbReference>
<evidence type="ECO:0000313" key="5">
    <source>
        <dbReference type="Proteomes" id="UP001372338"/>
    </source>
</evidence>
<dbReference type="GO" id="GO:0010468">
    <property type="term" value="P:regulation of gene expression"/>
    <property type="evidence" value="ECO:0007669"/>
    <property type="project" value="TreeGrafter"/>
</dbReference>
<evidence type="ECO:0000259" key="3">
    <source>
        <dbReference type="PROSITE" id="PS50891"/>
    </source>
</evidence>
<dbReference type="Pfam" id="PF03195">
    <property type="entry name" value="LOB"/>
    <property type="match status" value="1"/>
</dbReference>
<dbReference type="PROSITE" id="PS50891">
    <property type="entry name" value="LOB"/>
    <property type="match status" value="1"/>
</dbReference>
<protein>
    <recommendedName>
        <fullName evidence="3">LOB domain-containing protein</fullName>
    </recommendedName>
</protein>
<name>A0AAN9F4G0_CROPI</name>
<evidence type="ECO:0000256" key="1">
    <source>
        <dbReference type="ARBA" id="ARBA00005474"/>
    </source>
</evidence>
<dbReference type="AlphaFoldDB" id="A0AAN9F4G0"/>
<comment type="similarity">
    <text evidence="1">Belongs to the LOB domain-containing protein family.</text>
</comment>
<feature type="compositionally biased region" description="Polar residues" evidence="2">
    <location>
        <begin position="175"/>
        <end position="184"/>
    </location>
</feature>
<organism evidence="4 5">
    <name type="scientific">Crotalaria pallida</name>
    <name type="common">Smooth rattlebox</name>
    <name type="synonym">Crotalaria striata</name>
    <dbReference type="NCBI Taxonomy" id="3830"/>
    <lineage>
        <taxon>Eukaryota</taxon>
        <taxon>Viridiplantae</taxon>
        <taxon>Streptophyta</taxon>
        <taxon>Embryophyta</taxon>
        <taxon>Tracheophyta</taxon>
        <taxon>Spermatophyta</taxon>
        <taxon>Magnoliopsida</taxon>
        <taxon>eudicotyledons</taxon>
        <taxon>Gunneridae</taxon>
        <taxon>Pentapetalae</taxon>
        <taxon>rosids</taxon>
        <taxon>fabids</taxon>
        <taxon>Fabales</taxon>
        <taxon>Fabaceae</taxon>
        <taxon>Papilionoideae</taxon>
        <taxon>50 kb inversion clade</taxon>
        <taxon>genistoids sensu lato</taxon>
        <taxon>core genistoids</taxon>
        <taxon>Crotalarieae</taxon>
        <taxon>Crotalaria</taxon>
    </lineage>
</organism>
<reference evidence="4 5" key="1">
    <citation type="submission" date="2024-01" db="EMBL/GenBank/DDBJ databases">
        <title>The genomes of 5 underutilized Papilionoideae crops provide insights into root nodulation and disease resistanc.</title>
        <authorList>
            <person name="Yuan L."/>
        </authorList>
    </citation>
    <scope>NUCLEOTIDE SEQUENCE [LARGE SCALE GENOMIC DNA]</scope>
    <source>
        <strain evidence="4">ZHUSHIDOU_FW_LH</strain>
        <tissue evidence="4">Leaf</tissue>
    </source>
</reference>